<keyword evidence="5" id="KW-1185">Reference proteome</keyword>
<feature type="compositionally biased region" description="Polar residues" evidence="2">
    <location>
        <begin position="505"/>
        <end position="518"/>
    </location>
</feature>
<feature type="compositionally biased region" description="Polar residues" evidence="2">
    <location>
        <begin position="65"/>
        <end position="83"/>
    </location>
</feature>
<evidence type="ECO:0000313" key="4">
    <source>
        <dbReference type="EMBL" id="KAF2034869.1"/>
    </source>
</evidence>
<dbReference type="Gene3D" id="3.30.160.60">
    <property type="entry name" value="Classic Zinc Finger"/>
    <property type="match status" value="1"/>
</dbReference>
<name>A0A9P4HJU3_9PLEO</name>
<feature type="domain" description="C2H2-type" evidence="3">
    <location>
        <begin position="470"/>
        <end position="500"/>
    </location>
</feature>
<evidence type="ECO:0000256" key="2">
    <source>
        <dbReference type="SAM" id="MobiDB-lite"/>
    </source>
</evidence>
<keyword evidence="1" id="KW-0862">Zinc</keyword>
<keyword evidence="1" id="KW-0863">Zinc-finger</keyword>
<feature type="region of interest" description="Disordered" evidence="2">
    <location>
        <begin position="133"/>
        <end position="167"/>
    </location>
</feature>
<accession>A0A9P4HJU3</accession>
<reference evidence="4" key="1">
    <citation type="journal article" date="2020" name="Stud. Mycol.">
        <title>101 Dothideomycetes genomes: a test case for predicting lifestyles and emergence of pathogens.</title>
        <authorList>
            <person name="Haridas S."/>
            <person name="Albert R."/>
            <person name="Binder M."/>
            <person name="Bloem J."/>
            <person name="Labutti K."/>
            <person name="Salamov A."/>
            <person name="Andreopoulos B."/>
            <person name="Baker S."/>
            <person name="Barry K."/>
            <person name="Bills G."/>
            <person name="Bluhm B."/>
            <person name="Cannon C."/>
            <person name="Castanera R."/>
            <person name="Culley D."/>
            <person name="Daum C."/>
            <person name="Ezra D."/>
            <person name="Gonzalez J."/>
            <person name="Henrissat B."/>
            <person name="Kuo A."/>
            <person name="Liang C."/>
            <person name="Lipzen A."/>
            <person name="Lutzoni F."/>
            <person name="Magnuson J."/>
            <person name="Mondo S."/>
            <person name="Nolan M."/>
            <person name="Ohm R."/>
            <person name="Pangilinan J."/>
            <person name="Park H.-J."/>
            <person name="Ramirez L."/>
            <person name="Alfaro M."/>
            <person name="Sun H."/>
            <person name="Tritt A."/>
            <person name="Yoshinaga Y."/>
            <person name="Zwiers L.-H."/>
            <person name="Turgeon B."/>
            <person name="Goodwin S."/>
            <person name="Spatafora J."/>
            <person name="Crous P."/>
            <person name="Grigoriev I."/>
        </authorList>
    </citation>
    <scope>NUCLEOTIDE SEQUENCE</scope>
    <source>
        <strain evidence="4">CBS 110217</strain>
    </source>
</reference>
<keyword evidence="1" id="KW-0479">Metal-binding</keyword>
<dbReference type="PROSITE" id="PS00028">
    <property type="entry name" value="ZINC_FINGER_C2H2_1"/>
    <property type="match status" value="1"/>
</dbReference>
<proteinExistence type="predicted"/>
<feature type="region of interest" description="Disordered" evidence="2">
    <location>
        <begin position="56"/>
        <end position="87"/>
    </location>
</feature>
<dbReference type="OrthoDB" id="3800855at2759"/>
<evidence type="ECO:0000256" key="1">
    <source>
        <dbReference type="PROSITE-ProRule" id="PRU00042"/>
    </source>
</evidence>
<sequence>MLYVDDYAFSYKNNIDDMSSEGFQTTPDDNDPQSSENGFDTVLQNAEGEYTFVENGGNLGHRVSDSGNWAQHNSFRPDTTAVGQGQYPGHVPHMSQPVQPQAQVYSQHISSNAFRGSDAVGANDMLTSDTGDVLPPVDEHPSNTRRLADTQAWQTQRRNGSPDSIRPELLFPSDNWAFGNNSPQLHGSVQGEGLVFDDDTFGLGEAAQNPERYLRQSFAEFGRPGAHNTLSMPLPQPASHDGRAPFMPTSNLSELGNMKQVDGGCSEPWYMLAAAQPQSEGRMDDESGIQHFGFETISSSDNTIDRVSYALSQEEKSGTSDTSWQIPEVMVNSQMTITDRPRLPRRRPVSPYVMSVSENHSMTNADAALNEGAYVGFSRVNDTDRSVAHSYHVRRITNKPRLSDSYLHVPGRGQRVSRCPSPVPSVTSVGQPDVFMCPEEDCHATFTGAYRRGNQGRHMRLKHGRKERVYPCEDLRCDKIFLRQDARLKHYRKKHSHLAPGSPQPRANNRRTPSASMT</sequence>
<feature type="region of interest" description="Disordered" evidence="2">
    <location>
        <begin position="493"/>
        <end position="518"/>
    </location>
</feature>
<dbReference type="PROSITE" id="PS50157">
    <property type="entry name" value="ZINC_FINGER_C2H2_2"/>
    <property type="match status" value="1"/>
</dbReference>
<dbReference type="Proteomes" id="UP000799777">
    <property type="component" value="Unassembled WGS sequence"/>
</dbReference>
<organism evidence="4 5">
    <name type="scientific">Setomelanomma holmii</name>
    <dbReference type="NCBI Taxonomy" id="210430"/>
    <lineage>
        <taxon>Eukaryota</taxon>
        <taxon>Fungi</taxon>
        <taxon>Dikarya</taxon>
        <taxon>Ascomycota</taxon>
        <taxon>Pezizomycotina</taxon>
        <taxon>Dothideomycetes</taxon>
        <taxon>Pleosporomycetidae</taxon>
        <taxon>Pleosporales</taxon>
        <taxon>Pleosporineae</taxon>
        <taxon>Phaeosphaeriaceae</taxon>
        <taxon>Setomelanomma</taxon>
    </lineage>
</organism>
<dbReference type="InterPro" id="IPR013087">
    <property type="entry name" value="Znf_C2H2_type"/>
</dbReference>
<feature type="compositionally biased region" description="Polar residues" evidence="2">
    <location>
        <begin position="151"/>
        <end position="162"/>
    </location>
</feature>
<gene>
    <name evidence="4" type="ORF">EK21DRAFT_84988</name>
</gene>
<protein>
    <recommendedName>
        <fullName evidence="3">C2H2-type domain-containing protein</fullName>
    </recommendedName>
</protein>
<comment type="caution">
    <text evidence="4">The sequence shown here is derived from an EMBL/GenBank/DDBJ whole genome shotgun (WGS) entry which is preliminary data.</text>
</comment>
<feature type="region of interest" description="Disordered" evidence="2">
    <location>
        <begin position="16"/>
        <end position="39"/>
    </location>
</feature>
<dbReference type="GO" id="GO:0008270">
    <property type="term" value="F:zinc ion binding"/>
    <property type="evidence" value="ECO:0007669"/>
    <property type="project" value="UniProtKB-KW"/>
</dbReference>
<evidence type="ECO:0000313" key="5">
    <source>
        <dbReference type="Proteomes" id="UP000799777"/>
    </source>
</evidence>
<evidence type="ECO:0000259" key="3">
    <source>
        <dbReference type="PROSITE" id="PS50157"/>
    </source>
</evidence>
<dbReference type="SMART" id="SM00355">
    <property type="entry name" value="ZnF_C2H2"/>
    <property type="match status" value="2"/>
</dbReference>
<dbReference type="AlphaFoldDB" id="A0A9P4HJU3"/>
<dbReference type="EMBL" id="ML978159">
    <property type="protein sequence ID" value="KAF2034869.1"/>
    <property type="molecule type" value="Genomic_DNA"/>
</dbReference>
<feature type="compositionally biased region" description="Basic and acidic residues" evidence="2">
    <location>
        <begin position="137"/>
        <end position="148"/>
    </location>
</feature>